<dbReference type="Pfam" id="PF02668">
    <property type="entry name" value="TauD"/>
    <property type="match status" value="1"/>
</dbReference>
<evidence type="ECO:0000256" key="2">
    <source>
        <dbReference type="ARBA" id="ARBA00022723"/>
    </source>
</evidence>
<dbReference type="GO" id="GO:0006790">
    <property type="term" value="P:sulfur compound metabolic process"/>
    <property type="evidence" value="ECO:0007669"/>
    <property type="project" value="TreeGrafter"/>
</dbReference>
<evidence type="ECO:0000313" key="7">
    <source>
        <dbReference type="EMBL" id="GGC12092.1"/>
    </source>
</evidence>
<dbReference type="GO" id="GO:0005737">
    <property type="term" value="C:cytoplasm"/>
    <property type="evidence" value="ECO:0007669"/>
    <property type="project" value="TreeGrafter"/>
</dbReference>
<dbReference type="Proteomes" id="UP000608154">
    <property type="component" value="Unassembled WGS sequence"/>
</dbReference>
<keyword evidence="4" id="KW-0560">Oxidoreductase</keyword>
<accession>A0A916TW38</accession>
<dbReference type="PANTHER" id="PTHR30468">
    <property type="entry name" value="ALPHA-KETOGLUTARATE-DEPENDENT SULFONATE DIOXYGENASE"/>
    <property type="match status" value="1"/>
</dbReference>
<dbReference type="EMBL" id="BMHK01000032">
    <property type="protein sequence ID" value="GGC12092.1"/>
    <property type="molecule type" value="Genomic_DNA"/>
</dbReference>
<keyword evidence="8" id="KW-1185">Reference proteome</keyword>
<sequence>MATEVKLDIRKLDKGFGAEARGVDLANADDSTLDALVNAFEHHGALLVRGQKLEPDDLLRYISHFGEPEEHTLKEFTLEGYPNIYILSNREVGGRKGSHYDGVGWHTDYSYKEEPVKCTMLYSIEVPSGGGDTLLADLCAAYDALSEEMKQKLDKLVLHHSYKYFMETREFGRMKLSPELEAENPDVFHPLIRTHPADGRKALWVSTGTVKDIVGMEKAEADALIDELIAFVTQDRFVYRHEWKVGDVLVWDNRCTLHTGTKYDDANSYRVAYRLWAKGDKPF</sequence>
<dbReference type="InterPro" id="IPR042098">
    <property type="entry name" value="TauD-like_sf"/>
</dbReference>
<protein>
    <submittedName>
        <fullName evidence="7">Taurine catabolism dioxygenase</fullName>
    </submittedName>
</protein>
<evidence type="ECO:0000256" key="5">
    <source>
        <dbReference type="ARBA" id="ARBA00023004"/>
    </source>
</evidence>
<evidence type="ECO:0000313" key="8">
    <source>
        <dbReference type="Proteomes" id="UP000608154"/>
    </source>
</evidence>
<keyword evidence="3 7" id="KW-0223">Dioxygenase</keyword>
<proteinExistence type="inferred from homology"/>
<name>A0A916TW38_9SPHN</name>
<dbReference type="SUPFAM" id="SSF51197">
    <property type="entry name" value="Clavaminate synthase-like"/>
    <property type="match status" value="1"/>
</dbReference>
<keyword evidence="2" id="KW-0479">Metal-binding</keyword>
<evidence type="ECO:0000256" key="1">
    <source>
        <dbReference type="ARBA" id="ARBA00005896"/>
    </source>
</evidence>
<reference evidence="7" key="2">
    <citation type="submission" date="2020-09" db="EMBL/GenBank/DDBJ databases">
        <authorList>
            <person name="Sun Q."/>
            <person name="Zhou Y."/>
        </authorList>
    </citation>
    <scope>NUCLEOTIDE SEQUENCE</scope>
    <source>
        <strain evidence="7">CGMCC 1.15095</strain>
    </source>
</reference>
<dbReference type="InterPro" id="IPR051323">
    <property type="entry name" value="AtsK-like"/>
</dbReference>
<comment type="similarity">
    <text evidence="1">Belongs to the TfdA dioxygenase family.</text>
</comment>
<gene>
    <name evidence="7" type="ORF">GCM10011494_33590</name>
</gene>
<evidence type="ECO:0000256" key="4">
    <source>
        <dbReference type="ARBA" id="ARBA00023002"/>
    </source>
</evidence>
<dbReference type="GO" id="GO:0046872">
    <property type="term" value="F:metal ion binding"/>
    <property type="evidence" value="ECO:0007669"/>
    <property type="project" value="UniProtKB-KW"/>
</dbReference>
<dbReference type="Gene3D" id="3.60.130.10">
    <property type="entry name" value="Clavaminate synthase-like"/>
    <property type="match status" value="1"/>
</dbReference>
<dbReference type="AlphaFoldDB" id="A0A916TW38"/>
<organism evidence="7 8">
    <name type="scientific">Novosphingobium endophyticum</name>
    <dbReference type="NCBI Taxonomy" id="1955250"/>
    <lineage>
        <taxon>Bacteria</taxon>
        <taxon>Pseudomonadati</taxon>
        <taxon>Pseudomonadota</taxon>
        <taxon>Alphaproteobacteria</taxon>
        <taxon>Sphingomonadales</taxon>
        <taxon>Sphingomonadaceae</taxon>
        <taxon>Novosphingobium</taxon>
    </lineage>
</organism>
<evidence type="ECO:0000256" key="3">
    <source>
        <dbReference type="ARBA" id="ARBA00022964"/>
    </source>
</evidence>
<dbReference type="RefSeq" id="WP_188772743.1">
    <property type="nucleotide sequence ID" value="NZ_BMHK01000032.1"/>
</dbReference>
<evidence type="ECO:0000259" key="6">
    <source>
        <dbReference type="Pfam" id="PF02668"/>
    </source>
</evidence>
<dbReference type="GO" id="GO:0000908">
    <property type="term" value="F:taurine dioxygenase activity"/>
    <property type="evidence" value="ECO:0007669"/>
    <property type="project" value="TreeGrafter"/>
</dbReference>
<dbReference type="PANTHER" id="PTHR30468:SF1">
    <property type="entry name" value="ALPHA-KETOGLUTARATE-DEPENDENT SULFONATE DIOXYGENASE"/>
    <property type="match status" value="1"/>
</dbReference>
<feature type="domain" description="TauD/TfdA-like" evidence="6">
    <location>
        <begin position="9"/>
        <end position="276"/>
    </location>
</feature>
<keyword evidence="5" id="KW-0408">Iron</keyword>
<comment type="caution">
    <text evidence="7">The sequence shown here is derived from an EMBL/GenBank/DDBJ whole genome shotgun (WGS) entry which is preliminary data.</text>
</comment>
<dbReference type="InterPro" id="IPR003819">
    <property type="entry name" value="TauD/TfdA-like"/>
</dbReference>
<reference evidence="7" key="1">
    <citation type="journal article" date="2014" name="Int. J. Syst. Evol. Microbiol.">
        <title>Complete genome sequence of Corynebacterium casei LMG S-19264T (=DSM 44701T), isolated from a smear-ripened cheese.</title>
        <authorList>
            <consortium name="US DOE Joint Genome Institute (JGI-PGF)"/>
            <person name="Walter F."/>
            <person name="Albersmeier A."/>
            <person name="Kalinowski J."/>
            <person name="Ruckert C."/>
        </authorList>
    </citation>
    <scope>NUCLEOTIDE SEQUENCE</scope>
    <source>
        <strain evidence="7">CGMCC 1.15095</strain>
    </source>
</reference>